<feature type="non-terminal residue" evidence="1">
    <location>
        <position position="77"/>
    </location>
</feature>
<sequence>MAGTGVVDRDPARRLQPGAQDVARLVAEQVLFVDQQPDEVALGQVDADRPDLVQQTGHRHLALVILRQQKAVQRGAE</sequence>
<dbReference type="RefSeq" id="WP_282589647.1">
    <property type="nucleotide sequence ID" value="NZ_JAMOIM010000144.1"/>
</dbReference>
<name>A0AA41Z5R2_9HYPH</name>
<reference evidence="1" key="1">
    <citation type="submission" date="2022-05" db="EMBL/GenBank/DDBJ databases">
        <authorList>
            <person name="Pankratov T."/>
        </authorList>
    </citation>
    <scope>NUCLEOTIDE SEQUENCE</scope>
    <source>
        <strain evidence="1">BP6-180914</strain>
    </source>
</reference>
<organism evidence="1 2">
    <name type="scientific">Lichenifustis flavocetrariae</name>
    <dbReference type="NCBI Taxonomy" id="2949735"/>
    <lineage>
        <taxon>Bacteria</taxon>
        <taxon>Pseudomonadati</taxon>
        <taxon>Pseudomonadota</taxon>
        <taxon>Alphaproteobacteria</taxon>
        <taxon>Hyphomicrobiales</taxon>
        <taxon>Lichenihabitantaceae</taxon>
        <taxon>Lichenifustis</taxon>
    </lineage>
</organism>
<dbReference type="AlphaFoldDB" id="A0AA41Z5R2"/>
<accession>A0AA41Z5R2</accession>
<protein>
    <submittedName>
        <fullName evidence="1">Uncharacterized protein</fullName>
    </submittedName>
</protein>
<comment type="caution">
    <text evidence="1">The sequence shown here is derived from an EMBL/GenBank/DDBJ whole genome shotgun (WGS) entry which is preliminary data.</text>
</comment>
<proteinExistence type="predicted"/>
<dbReference type="Proteomes" id="UP001165667">
    <property type="component" value="Unassembled WGS sequence"/>
</dbReference>
<dbReference type="EMBL" id="JAMOIM010000144">
    <property type="protein sequence ID" value="MCW6513275.1"/>
    <property type="molecule type" value="Genomic_DNA"/>
</dbReference>
<keyword evidence="2" id="KW-1185">Reference proteome</keyword>
<gene>
    <name evidence="1" type="ORF">M8523_36225</name>
</gene>
<evidence type="ECO:0000313" key="2">
    <source>
        <dbReference type="Proteomes" id="UP001165667"/>
    </source>
</evidence>
<evidence type="ECO:0000313" key="1">
    <source>
        <dbReference type="EMBL" id="MCW6513275.1"/>
    </source>
</evidence>